<proteinExistence type="predicted"/>
<dbReference type="Pfam" id="PF00561">
    <property type="entry name" value="Abhydrolase_1"/>
    <property type="match status" value="1"/>
</dbReference>
<accession>A0ABN1PFG9</accession>
<gene>
    <name evidence="2" type="ORF">GCM10009554_08240</name>
</gene>
<reference evidence="2 3" key="1">
    <citation type="journal article" date="2019" name="Int. J. Syst. Evol. Microbiol.">
        <title>The Global Catalogue of Microorganisms (GCM) 10K type strain sequencing project: providing services to taxonomists for standard genome sequencing and annotation.</title>
        <authorList>
            <consortium name="The Broad Institute Genomics Platform"/>
            <consortium name="The Broad Institute Genome Sequencing Center for Infectious Disease"/>
            <person name="Wu L."/>
            <person name="Ma J."/>
        </authorList>
    </citation>
    <scope>NUCLEOTIDE SEQUENCE [LARGE SCALE GENOMIC DNA]</scope>
    <source>
        <strain evidence="2 3">JCM 10977</strain>
    </source>
</reference>
<name>A0ABN1PFG9_9ACTN</name>
<dbReference type="Gene3D" id="3.40.50.1820">
    <property type="entry name" value="alpha/beta hydrolase"/>
    <property type="match status" value="1"/>
</dbReference>
<dbReference type="EMBL" id="BAAAHK010000003">
    <property type="protein sequence ID" value="GAA0927389.1"/>
    <property type="molecule type" value="Genomic_DNA"/>
</dbReference>
<evidence type="ECO:0000313" key="2">
    <source>
        <dbReference type="EMBL" id="GAA0927389.1"/>
    </source>
</evidence>
<comment type="caution">
    <text evidence="2">The sequence shown here is derived from an EMBL/GenBank/DDBJ whole genome shotgun (WGS) entry which is preliminary data.</text>
</comment>
<protein>
    <recommendedName>
        <fullName evidence="1">AB hydrolase-1 domain-containing protein</fullName>
    </recommendedName>
</protein>
<dbReference type="InterPro" id="IPR029058">
    <property type="entry name" value="AB_hydrolase_fold"/>
</dbReference>
<sequence>MADDRTWEPYSPSVASRGREVLGWLAYLQALGPQVAAVDPRRSDEVPVLMVPGFLAGDWSLVPLARHLRRSGHATFTSGIVLNCGCTEMLLELLERRLEQVVQEAGRPVALVGQSRGGTLCRMLAVRRPDQVAGLVTLASPLLHQLATTPEIITQVNLLARLNLGAWPWLVSTDCLSGGCADRTSALLESAWPDGLPFVSLYSRQDGVVDWRACLDPAAEHVEVRSTHNGMGADRTVQRLLSSRLKTLTGQPRQPAQ</sequence>
<dbReference type="InterPro" id="IPR000073">
    <property type="entry name" value="AB_hydrolase_1"/>
</dbReference>
<dbReference type="SUPFAM" id="SSF53474">
    <property type="entry name" value="alpha/beta-Hydrolases"/>
    <property type="match status" value="1"/>
</dbReference>
<keyword evidence="3" id="KW-1185">Reference proteome</keyword>
<dbReference type="Proteomes" id="UP001500542">
    <property type="component" value="Unassembled WGS sequence"/>
</dbReference>
<evidence type="ECO:0000259" key="1">
    <source>
        <dbReference type="Pfam" id="PF00561"/>
    </source>
</evidence>
<feature type="domain" description="AB hydrolase-1" evidence="1">
    <location>
        <begin position="47"/>
        <end position="146"/>
    </location>
</feature>
<evidence type="ECO:0000313" key="3">
    <source>
        <dbReference type="Proteomes" id="UP001500542"/>
    </source>
</evidence>
<organism evidence="2 3">
    <name type="scientific">Kribbella koreensis</name>
    <dbReference type="NCBI Taxonomy" id="57909"/>
    <lineage>
        <taxon>Bacteria</taxon>
        <taxon>Bacillati</taxon>
        <taxon>Actinomycetota</taxon>
        <taxon>Actinomycetes</taxon>
        <taxon>Propionibacteriales</taxon>
        <taxon>Kribbellaceae</taxon>
        <taxon>Kribbella</taxon>
    </lineage>
</organism>